<dbReference type="OrthoDB" id="265795at2759"/>
<evidence type="ECO:0000256" key="2">
    <source>
        <dbReference type="ARBA" id="ARBA00022884"/>
    </source>
</evidence>
<dbReference type="PANTHER" id="PTHR17408">
    <property type="entry name" value="HISTONE RNA HAIRPIN-BINDING PROTEIN"/>
    <property type="match status" value="1"/>
</dbReference>
<dbReference type="GO" id="GO:0071207">
    <property type="term" value="F:histone pre-mRNA stem-loop binding"/>
    <property type="evidence" value="ECO:0007669"/>
    <property type="project" value="TreeGrafter"/>
</dbReference>
<dbReference type="GO" id="GO:0006398">
    <property type="term" value="P:mRNA 3'-end processing by stem-loop binding and cleavage"/>
    <property type="evidence" value="ECO:0007669"/>
    <property type="project" value="TreeGrafter"/>
</dbReference>
<dbReference type="InterPro" id="IPR038294">
    <property type="entry name" value="SLBP_RNA_bind_sf"/>
</dbReference>
<dbReference type="FunFam" id="1.10.8.1120:FF:000001">
    <property type="entry name" value="Histone RNA hairpin-binding protein-like"/>
    <property type="match status" value="1"/>
</dbReference>
<evidence type="ECO:0000313" key="5">
    <source>
        <dbReference type="RefSeq" id="XP_030068235.1"/>
    </source>
</evidence>
<keyword evidence="4" id="KW-1185">Reference proteome</keyword>
<gene>
    <name evidence="5" type="primary">LOC115476163</name>
</gene>
<dbReference type="KEGG" id="muo:115476163"/>
<feature type="domain" description="Histone RNA hairpin-binding protein RNA-binding" evidence="3">
    <location>
        <begin position="143"/>
        <end position="211"/>
    </location>
</feature>
<dbReference type="PANTHER" id="PTHR17408:SF11">
    <property type="entry name" value="STEM-LOOP BINDING PROTEIN-LIKE"/>
    <property type="match status" value="1"/>
</dbReference>
<organism evidence="4 5">
    <name type="scientific">Microcaecilia unicolor</name>
    <dbReference type="NCBI Taxonomy" id="1415580"/>
    <lineage>
        <taxon>Eukaryota</taxon>
        <taxon>Metazoa</taxon>
        <taxon>Chordata</taxon>
        <taxon>Craniata</taxon>
        <taxon>Vertebrata</taxon>
        <taxon>Euteleostomi</taxon>
        <taxon>Amphibia</taxon>
        <taxon>Gymnophiona</taxon>
        <taxon>Siphonopidae</taxon>
        <taxon>Microcaecilia</taxon>
    </lineage>
</organism>
<dbReference type="InterPro" id="IPR029344">
    <property type="entry name" value="SLBP_RNA_bind"/>
</dbReference>
<dbReference type="GeneID" id="115476163"/>
<dbReference type="GO" id="GO:0003729">
    <property type="term" value="F:mRNA binding"/>
    <property type="evidence" value="ECO:0007669"/>
    <property type="project" value="InterPro"/>
</dbReference>
<comment type="similarity">
    <text evidence="1">Belongs to the SLBP family.</text>
</comment>
<dbReference type="Gene3D" id="1.10.8.1120">
    <property type="entry name" value="Histone RNA hairpin-binding protein RNA-binding domain"/>
    <property type="match status" value="1"/>
</dbReference>
<dbReference type="InterPro" id="IPR026502">
    <property type="entry name" value="SLBP1/SLBP2"/>
</dbReference>
<reference evidence="5" key="1">
    <citation type="submission" date="2025-08" db="UniProtKB">
        <authorList>
            <consortium name="RefSeq"/>
        </authorList>
    </citation>
    <scope>IDENTIFICATION</scope>
</reference>
<name>A0A6P7YY90_9AMPH</name>
<dbReference type="Pfam" id="PF15247">
    <property type="entry name" value="SLBP_RNA_bind"/>
    <property type="match status" value="1"/>
</dbReference>
<dbReference type="GO" id="GO:0005737">
    <property type="term" value="C:cytoplasm"/>
    <property type="evidence" value="ECO:0007669"/>
    <property type="project" value="TreeGrafter"/>
</dbReference>
<dbReference type="AlphaFoldDB" id="A0A6P7YY90"/>
<protein>
    <submittedName>
        <fullName evidence="5">Oocyte-specific histone RNA stem-loop-binding protein 2-like isoform X1</fullName>
    </submittedName>
</protein>
<sequence>MCSLKMERGSAVAWGLPVGDYAALDFFYPALEETRLQVPFAGYSSLQPQFPGPQMLINSGLAQDELFGGTCRSRFHASFVPSFEESLLGELERTWIHRAFLSTSLYDVGMVSIGVGTDSDPAESDWFHDSPPNAPYLSRYETDVATLQRRQKQIDYGKNTIGYQRYAEQVPRALRKPGIHPHSPNKYKRYSRRSWDMQIKLWRRALHAWDPAIPLGMNVFHNTLFK</sequence>
<evidence type="ECO:0000259" key="3">
    <source>
        <dbReference type="Pfam" id="PF15247"/>
    </source>
</evidence>
<dbReference type="RefSeq" id="XP_030068235.1">
    <property type="nucleotide sequence ID" value="XM_030212375.1"/>
</dbReference>
<dbReference type="GO" id="GO:0071204">
    <property type="term" value="C:histone pre-mRNA 3'end processing complex"/>
    <property type="evidence" value="ECO:0007669"/>
    <property type="project" value="TreeGrafter"/>
</dbReference>
<accession>A0A6P7YY90</accession>
<evidence type="ECO:0000313" key="4">
    <source>
        <dbReference type="Proteomes" id="UP000515156"/>
    </source>
</evidence>
<dbReference type="GO" id="GO:0051028">
    <property type="term" value="P:mRNA transport"/>
    <property type="evidence" value="ECO:0007669"/>
    <property type="project" value="TreeGrafter"/>
</dbReference>
<evidence type="ECO:0000256" key="1">
    <source>
        <dbReference type="ARBA" id="ARBA00006151"/>
    </source>
</evidence>
<proteinExistence type="inferred from homology"/>
<dbReference type="InParanoid" id="A0A6P7YY90"/>
<dbReference type="Proteomes" id="UP000515156">
    <property type="component" value="Chromosome 8"/>
</dbReference>
<keyword evidence="2" id="KW-0694">RNA-binding</keyword>